<dbReference type="Proteomes" id="UP000243799">
    <property type="component" value="Unassembled WGS sequence"/>
</dbReference>
<dbReference type="InterPro" id="IPR036388">
    <property type="entry name" value="WH-like_DNA-bd_sf"/>
</dbReference>
<keyword evidence="2" id="KW-0418">Kinase</keyword>
<keyword evidence="7" id="KW-1185">Reference proteome</keyword>
<proteinExistence type="predicted"/>
<dbReference type="PROSITE" id="PS50921">
    <property type="entry name" value="ANTAR"/>
    <property type="match status" value="1"/>
</dbReference>
<dbReference type="Gene3D" id="1.10.10.10">
    <property type="entry name" value="Winged helix-like DNA-binding domain superfamily/Winged helix DNA-binding domain"/>
    <property type="match status" value="1"/>
</dbReference>
<reference evidence="7" key="1">
    <citation type="submission" date="2016-10" db="EMBL/GenBank/DDBJ databases">
        <authorList>
            <person name="Varghese N."/>
            <person name="Submissions S."/>
        </authorList>
    </citation>
    <scope>NUCLEOTIDE SEQUENCE [LARGE SCALE GENOMIC DNA]</scope>
    <source>
        <strain evidence="7">CGMCC 4.3568</strain>
    </source>
</reference>
<dbReference type="GO" id="GO:0003723">
    <property type="term" value="F:RNA binding"/>
    <property type="evidence" value="ECO:0007669"/>
    <property type="project" value="InterPro"/>
</dbReference>
<evidence type="ECO:0000256" key="1">
    <source>
        <dbReference type="ARBA" id="ARBA00022679"/>
    </source>
</evidence>
<dbReference type="Pfam" id="PF13185">
    <property type="entry name" value="GAF_2"/>
    <property type="match status" value="1"/>
</dbReference>
<dbReference type="InterPro" id="IPR012074">
    <property type="entry name" value="GAF_ANTAR"/>
</dbReference>
<accession>A0A1I1CU23</accession>
<protein>
    <submittedName>
        <fullName evidence="6">GAF domain-containing protein</fullName>
    </submittedName>
</protein>
<keyword evidence="4" id="KW-0804">Transcription</keyword>
<dbReference type="InterPro" id="IPR005561">
    <property type="entry name" value="ANTAR"/>
</dbReference>
<dbReference type="InterPro" id="IPR011006">
    <property type="entry name" value="CheY-like_superfamily"/>
</dbReference>
<evidence type="ECO:0000256" key="2">
    <source>
        <dbReference type="ARBA" id="ARBA00022777"/>
    </source>
</evidence>
<dbReference type="Pfam" id="PF03861">
    <property type="entry name" value="ANTAR"/>
    <property type="match status" value="1"/>
</dbReference>
<organism evidence="6 7">
    <name type="scientific">Amycolatopsis marina</name>
    <dbReference type="NCBI Taxonomy" id="490629"/>
    <lineage>
        <taxon>Bacteria</taxon>
        <taxon>Bacillati</taxon>
        <taxon>Actinomycetota</taxon>
        <taxon>Actinomycetes</taxon>
        <taxon>Pseudonocardiales</taxon>
        <taxon>Pseudonocardiaceae</taxon>
        <taxon>Amycolatopsis</taxon>
    </lineage>
</organism>
<dbReference type="STRING" id="490629.SAMN05216266_1438"/>
<dbReference type="InterPro" id="IPR029016">
    <property type="entry name" value="GAF-like_dom_sf"/>
</dbReference>
<evidence type="ECO:0000256" key="4">
    <source>
        <dbReference type="ARBA" id="ARBA00023163"/>
    </source>
</evidence>
<sequence>MCAMEVRTDASARPDQVTAALEELRARLLAEEPLERLLRALADTVVLTLSEVEAVSITLLSADGPYTVTATDAGATGVDQYQYTAGAGPCLDAATHRRVERGDVHSAGARWPGFAEGAARRGFGAYLSVPLVLEDVTGAGGELAGSLNVYGRSIRCFDDHSELFVRGLAATASAAICNALRWHGARREAVQLETALESRPEIERAKGVLMAVHGCTAEEAFARLADKSQRTNTKLFDIARELLASLRT</sequence>
<dbReference type="EMBL" id="FOKG01000043">
    <property type="protein sequence ID" value="SFB64398.1"/>
    <property type="molecule type" value="Genomic_DNA"/>
</dbReference>
<evidence type="ECO:0000313" key="6">
    <source>
        <dbReference type="EMBL" id="SFB64398.1"/>
    </source>
</evidence>
<dbReference type="SUPFAM" id="SSF55781">
    <property type="entry name" value="GAF domain-like"/>
    <property type="match status" value="1"/>
</dbReference>
<gene>
    <name evidence="6" type="ORF">SAMN05216266_1438</name>
</gene>
<dbReference type="Gene3D" id="3.30.450.40">
    <property type="match status" value="1"/>
</dbReference>
<keyword evidence="3" id="KW-0805">Transcription regulation</keyword>
<evidence type="ECO:0000313" key="7">
    <source>
        <dbReference type="Proteomes" id="UP000243799"/>
    </source>
</evidence>
<name>A0A1I1CU23_9PSEU</name>
<dbReference type="InterPro" id="IPR003018">
    <property type="entry name" value="GAF"/>
</dbReference>
<feature type="domain" description="ANTAR" evidence="5">
    <location>
        <begin position="182"/>
        <end position="243"/>
    </location>
</feature>
<dbReference type="AlphaFoldDB" id="A0A1I1CU23"/>
<keyword evidence="1" id="KW-0808">Transferase</keyword>
<dbReference type="GO" id="GO:0016301">
    <property type="term" value="F:kinase activity"/>
    <property type="evidence" value="ECO:0007669"/>
    <property type="project" value="UniProtKB-KW"/>
</dbReference>
<dbReference type="SMART" id="SM01012">
    <property type="entry name" value="ANTAR"/>
    <property type="match status" value="1"/>
</dbReference>
<dbReference type="SUPFAM" id="SSF52172">
    <property type="entry name" value="CheY-like"/>
    <property type="match status" value="1"/>
</dbReference>
<evidence type="ECO:0000256" key="3">
    <source>
        <dbReference type="ARBA" id="ARBA00023015"/>
    </source>
</evidence>
<evidence type="ECO:0000259" key="5">
    <source>
        <dbReference type="PROSITE" id="PS50921"/>
    </source>
</evidence>
<dbReference type="SMART" id="SM00065">
    <property type="entry name" value="GAF"/>
    <property type="match status" value="1"/>
</dbReference>
<dbReference type="PIRSF" id="PIRSF036625">
    <property type="entry name" value="GAF_ANTAR"/>
    <property type="match status" value="1"/>
</dbReference>